<protein>
    <recommendedName>
        <fullName evidence="9">Major facilitator superfamily (MFS) profile domain-containing protein</fullName>
    </recommendedName>
</protein>
<feature type="transmembrane region" description="Helical" evidence="6">
    <location>
        <begin position="437"/>
        <end position="458"/>
    </location>
</feature>
<feature type="transmembrane region" description="Helical" evidence="6">
    <location>
        <begin position="283"/>
        <end position="308"/>
    </location>
</feature>
<evidence type="ECO:0008006" key="9">
    <source>
        <dbReference type="Google" id="ProtNLM"/>
    </source>
</evidence>
<dbReference type="PANTHER" id="PTHR43791:SF36">
    <property type="entry name" value="TRANSPORTER, PUTATIVE (AFU_ORTHOLOGUE AFUA_6G08340)-RELATED"/>
    <property type="match status" value="1"/>
</dbReference>
<dbReference type="SUPFAM" id="SSF103473">
    <property type="entry name" value="MFS general substrate transporter"/>
    <property type="match status" value="1"/>
</dbReference>
<dbReference type="Proteomes" id="UP000027920">
    <property type="component" value="Unassembled WGS sequence"/>
</dbReference>
<comment type="subcellular location">
    <subcellularLocation>
        <location evidence="1">Membrane</location>
        <topology evidence="1">Multi-pass membrane protein</topology>
    </subcellularLocation>
</comment>
<organism evidence="7 8">
    <name type="scientific">Exophiala aquamarina CBS 119918</name>
    <dbReference type="NCBI Taxonomy" id="1182545"/>
    <lineage>
        <taxon>Eukaryota</taxon>
        <taxon>Fungi</taxon>
        <taxon>Dikarya</taxon>
        <taxon>Ascomycota</taxon>
        <taxon>Pezizomycotina</taxon>
        <taxon>Eurotiomycetes</taxon>
        <taxon>Chaetothyriomycetidae</taxon>
        <taxon>Chaetothyriales</taxon>
        <taxon>Herpotrichiellaceae</taxon>
        <taxon>Exophiala</taxon>
    </lineage>
</organism>
<evidence type="ECO:0000256" key="1">
    <source>
        <dbReference type="ARBA" id="ARBA00004141"/>
    </source>
</evidence>
<feature type="transmembrane region" description="Helical" evidence="6">
    <location>
        <begin position="213"/>
        <end position="235"/>
    </location>
</feature>
<keyword evidence="4 6" id="KW-1133">Transmembrane helix</keyword>
<feature type="transmembrane region" description="Helical" evidence="6">
    <location>
        <begin position="94"/>
        <end position="113"/>
    </location>
</feature>
<feature type="transmembrane region" description="Helical" evidence="6">
    <location>
        <begin position="181"/>
        <end position="201"/>
    </location>
</feature>
<feature type="transmembrane region" description="Helical" evidence="6">
    <location>
        <begin position="346"/>
        <end position="365"/>
    </location>
</feature>
<gene>
    <name evidence="7" type="ORF">A1O9_02311</name>
</gene>
<dbReference type="EMBL" id="AMGV01000002">
    <property type="protein sequence ID" value="KEF60750.1"/>
    <property type="molecule type" value="Genomic_DNA"/>
</dbReference>
<dbReference type="STRING" id="1182545.A0A072PYS3"/>
<reference evidence="7 8" key="1">
    <citation type="submission" date="2013-03" db="EMBL/GenBank/DDBJ databases">
        <title>The Genome Sequence of Exophiala aquamarina CBS 119918.</title>
        <authorList>
            <consortium name="The Broad Institute Genomics Platform"/>
            <person name="Cuomo C."/>
            <person name="de Hoog S."/>
            <person name="Gorbushina A."/>
            <person name="Walker B."/>
            <person name="Young S.K."/>
            <person name="Zeng Q."/>
            <person name="Gargeya S."/>
            <person name="Fitzgerald M."/>
            <person name="Haas B."/>
            <person name="Abouelleil A."/>
            <person name="Allen A.W."/>
            <person name="Alvarado L."/>
            <person name="Arachchi H.M."/>
            <person name="Berlin A.M."/>
            <person name="Chapman S.B."/>
            <person name="Gainer-Dewar J."/>
            <person name="Goldberg J."/>
            <person name="Griggs A."/>
            <person name="Gujja S."/>
            <person name="Hansen M."/>
            <person name="Howarth C."/>
            <person name="Imamovic A."/>
            <person name="Ireland A."/>
            <person name="Larimer J."/>
            <person name="McCowan C."/>
            <person name="Murphy C."/>
            <person name="Pearson M."/>
            <person name="Poon T.W."/>
            <person name="Priest M."/>
            <person name="Roberts A."/>
            <person name="Saif S."/>
            <person name="Shea T."/>
            <person name="Sisk P."/>
            <person name="Sykes S."/>
            <person name="Wortman J."/>
            <person name="Nusbaum C."/>
            <person name="Birren B."/>
        </authorList>
    </citation>
    <scope>NUCLEOTIDE SEQUENCE [LARGE SCALE GENOMIC DNA]</scope>
    <source>
        <strain evidence="7 8">CBS 119918</strain>
    </source>
</reference>
<dbReference type="FunFam" id="1.20.1250.20:FF:000013">
    <property type="entry name" value="MFS general substrate transporter"/>
    <property type="match status" value="1"/>
</dbReference>
<keyword evidence="5 6" id="KW-0472">Membrane</keyword>
<dbReference type="GeneID" id="25277256"/>
<dbReference type="PANTHER" id="PTHR43791">
    <property type="entry name" value="PERMEASE-RELATED"/>
    <property type="match status" value="1"/>
</dbReference>
<evidence type="ECO:0000256" key="3">
    <source>
        <dbReference type="ARBA" id="ARBA00022692"/>
    </source>
</evidence>
<name>A0A072PYS3_9EURO</name>
<evidence type="ECO:0000256" key="2">
    <source>
        <dbReference type="ARBA" id="ARBA00022448"/>
    </source>
</evidence>
<feature type="transmembrane region" description="Helical" evidence="6">
    <location>
        <begin position="377"/>
        <end position="397"/>
    </location>
</feature>
<feature type="transmembrane region" description="Helical" evidence="6">
    <location>
        <begin position="50"/>
        <end position="67"/>
    </location>
</feature>
<dbReference type="AlphaFoldDB" id="A0A072PYS3"/>
<evidence type="ECO:0000256" key="5">
    <source>
        <dbReference type="ARBA" id="ARBA00023136"/>
    </source>
</evidence>
<accession>A0A072PYS3</accession>
<keyword evidence="2" id="KW-0813">Transport</keyword>
<dbReference type="OrthoDB" id="2985014at2759"/>
<evidence type="ECO:0000313" key="8">
    <source>
        <dbReference type="Proteomes" id="UP000027920"/>
    </source>
</evidence>
<evidence type="ECO:0000313" key="7">
    <source>
        <dbReference type="EMBL" id="KEF60750.1"/>
    </source>
</evidence>
<dbReference type="Gene3D" id="1.20.1250.20">
    <property type="entry name" value="MFS general substrate transporter like domains"/>
    <property type="match status" value="2"/>
</dbReference>
<dbReference type="Pfam" id="PF07690">
    <property type="entry name" value="MFS_1"/>
    <property type="match status" value="1"/>
</dbReference>
<evidence type="ECO:0000256" key="4">
    <source>
        <dbReference type="ARBA" id="ARBA00022989"/>
    </source>
</evidence>
<feature type="transmembrane region" description="Helical" evidence="6">
    <location>
        <begin position="120"/>
        <end position="137"/>
    </location>
</feature>
<dbReference type="InterPro" id="IPR036259">
    <property type="entry name" value="MFS_trans_sf"/>
</dbReference>
<keyword evidence="8" id="KW-1185">Reference proteome</keyword>
<dbReference type="RefSeq" id="XP_013263340.1">
    <property type="nucleotide sequence ID" value="XM_013407886.1"/>
</dbReference>
<comment type="caution">
    <text evidence="7">The sequence shown here is derived from an EMBL/GenBank/DDBJ whole genome shotgun (WGS) entry which is preliminary data.</text>
</comment>
<feature type="transmembrane region" description="Helical" evidence="6">
    <location>
        <begin position="320"/>
        <end position="340"/>
    </location>
</feature>
<dbReference type="HOGENOM" id="CLU_001265_0_1_1"/>
<dbReference type="InterPro" id="IPR011701">
    <property type="entry name" value="MFS"/>
</dbReference>
<dbReference type="VEuPathDB" id="FungiDB:A1O9_02311"/>
<sequence length="491" mass="53689">MERLKPTPGEMTTVDKIEVENASSGVITSRTNVVLSDKDQKKARRLRWKIDLWILPIMTIIYLLAAMDRSDIGNAQVAGMQKAIGATDSQWSKVVSLFYVGFVLGHVPGVFALRKLGPPVVLGAAVAAWGVMVTLLMEVETWSQAVGVRICIGFAEGISHAGPLYLSLWYTRKELGTRGGIFYSASSLAGAFNGLIAYGIVKTYSHHPPFAPWQWIFLIEGCVSIGFGLFALGALPGAPDKLSWGFTADEKRLALIRTQRANNTPHERIRWKSVVGAFKSPMWVVYTLILACTQVALGGLSSFLPAILKGLGYSSVHAQLMTVPIYSVSAVSTVVCSYFSDKTQLRGPWLVGLSSFSLVGYIMVLASHNNHVRYGGLFLAAAGQYPIVVIVLTWLAVNIPNFTHRATISATTNILAQAITTAVLTTFDDPPYYHKGLSVVIGLTCCSPVLSSFGMWYVRWFNSRKQPATEQQRGMTLAELGEDHPDFFLQM</sequence>
<keyword evidence="3 6" id="KW-0812">Transmembrane</keyword>
<evidence type="ECO:0000256" key="6">
    <source>
        <dbReference type="SAM" id="Phobius"/>
    </source>
</evidence>
<proteinExistence type="predicted"/>
<dbReference type="GO" id="GO:0022857">
    <property type="term" value="F:transmembrane transporter activity"/>
    <property type="evidence" value="ECO:0007669"/>
    <property type="project" value="InterPro"/>
</dbReference>
<dbReference type="GO" id="GO:0016020">
    <property type="term" value="C:membrane"/>
    <property type="evidence" value="ECO:0007669"/>
    <property type="project" value="UniProtKB-SubCell"/>
</dbReference>